<comment type="caution">
    <text evidence="2">The sequence shown here is derived from an EMBL/GenBank/DDBJ whole genome shotgun (WGS) entry which is preliminary data.</text>
</comment>
<name>A0AAD2D839_EUPCR</name>
<evidence type="ECO:0000313" key="3">
    <source>
        <dbReference type="Proteomes" id="UP001295684"/>
    </source>
</evidence>
<feature type="region of interest" description="Disordered" evidence="1">
    <location>
        <begin position="155"/>
        <end position="181"/>
    </location>
</feature>
<proteinExistence type="predicted"/>
<sequence length="538" mass="62524">MKKSKSFELTRPNEWDQPISKIVKREFNNLKNEKKVKVSLLEKRRLFKMKFEEGHNALRNKLITGCYNYEVFKKKAHLKRLSSTPSTSFKLKKINSITKSQKAKKQRANNQEEKQAESFVKLRRYSNIVGGDRVAISIQNMKGWNIQIEREEQVRRHRNKFNSKNTARKSERSAKNNFKNKNRFRRISIQVSSNFKESFEPKTARNAYGSGKFKQDMNKISEMVMSNYAEGSSPTYGFGGYLGDGLRPLDEYTGETNTSHSSCSSPKLKFLNCGISKAQKKRKSKHLKKKRAHFSSKVEEMKDSKVKPSYLKVNKPNSHIIVDSIMTGLKRERMKPEEAQKKEQEYAKKLEEKALKKKVSVPVLLFRRFGLAHPDDKSSNVKARIAKIKEKALEKRFQFNTLCNKDSTKTYDPKKYKIKDMASYINNHLFTNLKASSKLKARKTQCLLKKSKTSRITHICNQREFTMANQYNMISVKNNNYSRKGTATTRTRTPSNLNRNDCRKLFSRRKITSQKSSRVRPISSFKPPKKPHKAVPSL</sequence>
<dbReference type="EMBL" id="CAMPGE010025237">
    <property type="protein sequence ID" value="CAI2383015.1"/>
    <property type="molecule type" value="Genomic_DNA"/>
</dbReference>
<keyword evidence="3" id="KW-1185">Reference proteome</keyword>
<dbReference type="Proteomes" id="UP001295684">
    <property type="component" value="Unassembled WGS sequence"/>
</dbReference>
<organism evidence="2 3">
    <name type="scientific">Euplotes crassus</name>
    <dbReference type="NCBI Taxonomy" id="5936"/>
    <lineage>
        <taxon>Eukaryota</taxon>
        <taxon>Sar</taxon>
        <taxon>Alveolata</taxon>
        <taxon>Ciliophora</taxon>
        <taxon>Intramacronucleata</taxon>
        <taxon>Spirotrichea</taxon>
        <taxon>Hypotrichia</taxon>
        <taxon>Euplotida</taxon>
        <taxon>Euplotidae</taxon>
        <taxon>Moneuplotes</taxon>
    </lineage>
</organism>
<evidence type="ECO:0000256" key="1">
    <source>
        <dbReference type="SAM" id="MobiDB-lite"/>
    </source>
</evidence>
<evidence type="ECO:0000313" key="2">
    <source>
        <dbReference type="EMBL" id="CAI2383015.1"/>
    </source>
</evidence>
<dbReference type="AlphaFoldDB" id="A0AAD2D839"/>
<gene>
    <name evidence="2" type="ORF">ECRASSUSDP1_LOCUS24506</name>
</gene>
<feature type="compositionally biased region" description="Basic residues" evidence="1">
    <location>
        <begin position="527"/>
        <end position="538"/>
    </location>
</feature>
<feature type="region of interest" description="Disordered" evidence="1">
    <location>
        <begin position="511"/>
        <end position="538"/>
    </location>
</feature>
<reference evidence="2" key="1">
    <citation type="submission" date="2023-07" db="EMBL/GenBank/DDBJ databases">
        <authorList>
            <consortium name="AG Swart"/>
            <person name="Singh M."/>
            <person name="Singh A."/>
            <person name="Seah K."/>
            <person name="Emmerich C."/>
        </authorList>
    </citation>
    <scope>NUCLEOTIDE SEQUENCE</scope>
    <source>
        <strain evidence="2">DP1</strain>
    </source>
</reference>
<accession>A0AAD2D839</accession>
<protein>
    <submittedName>
        <fullName evidence="2">Uncharacterized protein</fullName>
    </submittedName>
</protein>